<comment type="caution">
    <text evidence="4">The sequence shown here is derived from an EMBL/GenBank/DDBJ whole genome shotgun (WGS) entry which is preliminary data.</text>
</comment>
<evidence type="ECO:0000256" key="1">
    <source>
        <dbReference type="ARBA" id="ARBA00023098"/>
    </source>
</evidence>
<dbReference type="EMBL" id="SJJZ01000002">
    <property type="protein sequence ID" value="TCC07214.1"/>
    <property type="molecule type" value="Genomic_DNA"/>
</dbReference>
<dbReference type="Pfam" id="PF01734">
    <property type="entry name" value="Patatin"/>
    <property type="match status" value="1"/>
</dbReference>
<keyword evidence="2" id="KW-0472">Membrane</keyword>
<dbReference type="AlphaFoldDB" id="A0A4R0HCB6"/>
<organism evidence="4 5">
    <name type="scientific">Kribbella soli</name>
    <dbReference type="NCBI Taxonomy" id="1124743"/>
    <lineage>
        <taxon>Bacteria</taxon>
        <taxon>Bacillati</taxon>
        <taxon>Actinomycetota</taxon>
        <taxon>Actinomycetes</taxon>
        <taxon>Propionibacteriales</taxon>
        <taxon>Kribbellaceae</taxon>
        <taxon>Kribbella</taxon>
    </lineage>
</organism>
<proteinExistence type="predicted"/>
<accession>A0A4R0HCB6</accession>
<dbReference type="OrthoDB" id="9813090at2"/>
<dbReference type="SUPFAM" id="SSF52151">
    <property type="entry name" value="FabD/lysophospholipase-like"/>
    <property type="match status" value="1"/>
</dbReference>
<sequence length="532" mass="57758">MNLRSCLARLISRGCAHGLSLVPCGRRGPIIRLGGVIVMEQLVQPGDGASQQSGRPWETLGVALSGGGVRAAFYALGGLMYLVRSGLNRKVRLVSSVSGGSIVNVAVAMAGDFSESDPKEFDRLVGIASHRMAKSGVFFWPGLKQAARSIIIFMLWAPVFIGLMNVVGVIDGWPWDIFWFGEIWYTGLMTVFLLGYTIVGRQRIQQEAYHQFLVHMSTGEKKSHRRRSLAELPASAVAHVLCATELTSGQPMYMSREMAFSPVYGRGGSDLALAKAIYASAAFPIGFPPLRLRSANLNMAGGRDEEAPKWLLLSDGGVFNNLGTDAFAANDSAAQIYLPDPALPIIPNVDLQMIINASSPSKKASISSLLVWRTIPSTVRIMSVLYENTLRPRMQRLMEAQSAPGGPIVVDISESPVELVDRLAKGRTDADPVRVRALEMRAILNKERSDYEWKTYADRAAQTKTVLSAVGSTAAVRLLRLGYLDTAIACHAHLGTQGIGAVPMDKWFKDLVDNKLSDDLPAVETAEDRATV</sequence>
<feature type="transmembrane region" description="Helical" evidence="2">
    <location>
        <begin position="150"/>
        <end position="171"/>
    </location>
</feature>
<name>A0A4R0HCB6_9ACTN</name>
<dbReference type="InterPro" id="IPR002641">
    <property type="entry name" value="PNPLA_dom"/>
</dbReference>
<dbReference type="Gene3D" id="3.40.1090.10">
    <property type="entry name" value="Cytosolic phospholipase A2 catalytic domain"/>
    <property type="match status" value="2"/>
</dbReference>
<evidence type="ECO:0000256" key="2">
    <source>
        <dbReference type="SAM" id="Phobius"/>
    </source>
</evidence>
<feature type="transmembrane region" description="Helical" evidence="2">
    <location>
        <begin position="60"/>
        <end position="83"/>
    </location>
</feature>
<dbReference type="GO" id="GO:0006629">
    <property type="term" value="P:lipid metabolic process"/>
    <property type="evidence" value="ECO:0007669"/>
    <property type="project" value="UniProtKB-KW"/>
</dbReference>
<keyword evidence="1" id="KW-0443">Lipid metabolism</keyword>
<protein>
    <submittedName>
        <fullName evidence="4">Patatin-like phospholipase family protein</fullName>
    </submittedName>
</protein>
<keyword evidence="5" id="KW-1185">Reference proteome</keyword>
<feature type="domain" description="PNPLA" evidence="3">
    <location>
        <begin position="63"/>
        <end position="327"/>
    </location>
</feature>
<keyword evidence="2" id="KW-0812">Transmembrane</keyword>
<feature type="transmembrane region" description="Helical" evidence="2">
    <location>
        <begin position="177"/>
        <end position="199"/>
    </location>
</feature>
<keyword evidence="2" id="KW-1133">Transmembrane helix</keyword>
<dbReference type="InterPro" id="IPR016035">
    <property type="entry name" value="Acyl_Trfase/lysoPLipase"/>
</dbReference>
<evidence type="ECO:0000313" key="4">
    <source>
        <dbReference type="EMBL" id="TCC07214.1"/>
    </source>
</evidence>
<reference evidence="4 5" key="1">
    <citation type="submission" date="2019-02" db="EMBL/GenBank/DDBJ databases">
        <title>Kribbella capetownensis sp. nov. and Kribbella speibonae sp. nov., isolated from soil.</title>
        <authorList>
            <person name="Curtis S.M."/>
            <person name="Norton I."/>
            <person name="Everest G.J."/>
            <person name="Meyers P.R."/>
        </authorList>
    </citation>
    <scope>NUCLEOTIDE SEQUENCE [LARGE SCALE GENOMIC DNA]</scope>
    <source>
        <strain evidence="4 5">KCTC 29219</strain>
    </source>
</reference>
<evidence type="ECO:0000259" key="3">
    <source>
        <dbReference type="Pfam" id="PF01734"/>
    </source>
</evidence>
<dbReference type="Proteomes" id="UP000292346">
    <property type="component" value="Unassembled WGS sequence"/>
</dbReference>
<gene>
    <name evidence="4" type="ORF">E0H45_14455</name>
</gene>
<evidence type="ECO:0000313" key="5">
    <source>
        <dbReference type="Proteomes" id="UP000292346"/>
    </source>
</evidence>